<keyword evidence="2" id="KW-1185">Reference proteome</keyword>
<sequence>MTSNHVSIDTLPAEEAANWLQSHLTTWTAYACALAQQGKLSPEDAARLFMQPVSLTAGEQADAQVLERQARQSATVMVLMHGASNVSLEREDDSWLLKAALGVLRDHLDSWHVELAFFAHWLNEQARLVGLAKGIDYTTWLEGDVLHMRLSLLEAGQV</sequence>
<comment type="caution">
    <text evidence="1">The sequence shown here is derived from an EMBL/GenBank/DDBJ whole genome shotgun (WGS) entry which is preliminary data.</text>
</comment>
<organism evidence="1 2">
    <name type="scientific">Ktedonobacter racemifer DSM 44963</name>
    <dbReference type="NCBI Taxonomy" id="485913"/>
    <lineage>
        <taxon>Bacteria</taxon>
        <taxon>Bacillati</taxon>
        <taxon>Chloroflexota</taxon>
        <taxon>Ktedonobacteria</taxon>
        <taxon>Ktedonobacterales</taxon>
        <taxon>Ktedonobacteraceae</taxon>
        <taxon>Ktedonobacter</taxon>
    </lineage>
</organism>
<dbReference type="EMBL" id="ADVG01000003">
    <property type="protein sequence ID" value="EFH84344.1"/>
    <property type="molecule type" value="Genomic_DNA"/>
</dbReference>
<dbReference type="Proteomes" id="UP000004508">
    <property type="component" value="Unassembled WGS sequence"/>
</dbReference>
<proteinExistence type="predicted"/>
<dbReference type="RefSeq" id="WP_007915790.1">
    <property type="nucleotide sequence ID" value="NZ_ADVG01000003.1"/>
</dbReference>
<reference evidence="1 2" key="1">
    <citation type="journal article" date="2011" name="Stand. Genomic Sci.">
        <title>Non-contiguous finished genome sequence and contextual data of the filamentous soil bacterium Ktedonobacter racemifer type strain (SOSP1-21).</title>
        <authorList>
            <person name="Chang Y.J."/>
            <person name="Land M."/>
            <person name="Hauser L."/>
            <person name="Chertkov O."/>
            <person name="Del Rio T.G."/>
            <person name="Nolan M."/>
            <person name="Copeland A."/>
            <person name="Tice H."/>
            <person name="Cheng J.F."/>
            <person name="Lucas S."/>
            <person name="Han C."/>
            <person name="Goodwin L."/>
            <person name="Pitluck S."/>
            <person name="Ivanova N."/>
            <person name="Ovchinikova G."/>
            <person name="Pati A."/>
            <person name="Chen A."/>
            <person name="Palaniappan K."/>
            <person name="Mavromatis K."/>
            <person name="Liolios K."/>
            <person name="Brettin T."/>
            <person name="Fiebig A."/>
            <person name="Rohde M."/>
            <person name="Abt B."/>
            <person name="Goker M."/>
            <person name="Detter J.C."/>
            <person name="Woyke T."/>
            <person name="Bristow J."/>
            <person name="Eisen J.A."/>
            <person name="Markowitz V."/>
            <person name="Hugenholtz P."/>
            <person name="Kyrpides N.C."/>
            <person name="Klenk H.P."/>
            <person name="Lapidus A."/>
        </authorList>
    </citation>
    <scope>NUCLEOTIDE SEQUENCE [LARGE SCALE GENOMIC DNA]</scope>
    <source>
        <strain evidence="2">DSM 44963</strain>
    </source>
</reference>
<protein>
    <submittedName>
        <fullName evidence="1">Uncharacterized protein</fullName>
    </submittedName>
</protein>
<name>D6TVW1_KTERA</name>
<dbReference type="InParanoid" id="D6TVW1"/>
<evidence type="ECO:0000313" key="1">
    <source>
        <dbReference type="EMBL" id="EFH84344.1"/>
    </source>
</evidence>
<accession>D6TVW1</accession>
<gene>
    <name evidence="1" type="ORF">Krac_5375</name>
</gene>
<evidence type="ECO:0000313" key="2">
    <source>
        <dbReference type="Proteomes" id="UP000004508"/>
    </source>
</evidence>
<dbReference type="AlphaFoldDB" id="D6TVW1"/>